<dbReference type="Proteomes" id="UP000308632">
    <property type="component" value="Unassembled WGS sequence"/>
</dbReference>
<evidence type="ECO:0000313" key="2">
    <source>
        <dbReference type="EMBL" id="TKT09214.1"/>
    </source>
</evidence>
<dbReference type="AlphaFoldDB" id="A0A4U5X2L1"/>
<reference evidence="2 3" key="1">
    <citation type="submission" date="2019-04" db="EMBL/GenBank/DDBJ databases">
        <title>Streptomyces lasaliensis sp.nov., an Actinomycete isolated from soil which produces the polyether antibiotic lasalocid.</title>
        <authorList>
            <person name="Erwin G."/>
            <person name="Haber C."/>
        </authorList>
    </citation>
    <scope>NUCLEOTIDE SEQUENCE [LARGE SCALE GENOMIC DNA]</scope>
    <source>
        <strain evidence="2 3">DSM 40089</strain>
    </source>
</reference>
<organism evidence="2 3">
    <name type="scientific">Streptomyces galbus</name>
    <dbReference type="NCBI Taxonomy" id="33898"/>
    <lineage>
        <taxon>Bacteria</taxon>
        <taxon>Bacillati</taxon>
        <taxon>Actinomycetota</taxon>
        <taxon>Actinomycetes</taxon>
        <taxon>Kitasatosporales</taxon>
        <taxon>Streptomycetaceae</taxon>
        <taxon>Streptomyces</taxon>
    </lineage>
</organism>
<comment type="caution">
    <text evidence="2">The sequence shown here is derived from an EMBL/GenBank/DDBJ whole genome shotgun (WGS) entry which is preliminary data.</text>
</comment>
<gene>
    <name evidence="2" type="ORF">E4U92_11100</name>
</gene>
<evidence type="ECO:0000313" key="3">
    <source>
        <dbReference type="Proteomes" id="UP000308632"/>
    </source>
</evidence>
<protein>
    <submittedName>
        <fullName evidence="2">Uncharacterized protein</fullName>
    </submittedName>
</protein>
<proteinExistence type="predicted"/>
<feature type="compositionally biased region" description="Basic and acidic residues" evidence="1">
    <location>
        <begin position="29"/>
        <end position="49"/>
    </location>
</feature>
<sequence length="269" mass="27585">MTDLTPGGPDERRGTAAAEGTQQTDGVTEAERVREAKRAHDAYQDDRAAAEAARQDPTGHGASGFDTGTGTLDAGTAHTTGAAGATATTGTTAAAGRTSTTGTTGTTGTAGATGTTGTYATVVPDTTTGTTGTTGTHDTTGTTGTFAKPATTGTSTTSNESVSPAAEAAGTDAPSLLPRDASDELAGRLRQTVVEFVDRPQEAVEEADRLLEELANRFTEAVAERRRTLRGAWHTDDTGKRGAGSTTDTEQLRLALRDYRELAERLLHV</sequence>
<dbReference type="RefSeq" id="WP_137300174.1">
    <property type="nucleotide sequence ID" value="NZ_BMVD01000002.1"/>
</dbReference>
<feature type="region of interest" description="Disordered" evidence="1">
    <location>
        <begin position="1"/>
        <end position="179"/>
    </location>
</feature>
<dbReference type="EMBL" id="SZPR01000011">
    <property type="protein sequence ID" value="TKT09214.1"/>
    <property type="molecule type" value="Genomic_DNA"/>
</dbReference>
<evidence type="ECO:0000256" key="1">
    <source>
        <dbReference type="SAM" id="MobiDB-lite"/>
    </source>
</evidence>
<accession>A0A4U5X2L1</accession>
<feature type="compositionally biased region" description="Low complexity" evidence="1">
    <location>
        <begin position="68"/>
        <end position="154"/>
    </location>
</feature>
<name>A0A4U5X2L1_STRGB</name>